<name>A0ABY5Y8H0_9FLAO</name>
<evidence type="ECO:0000313" key="3">
    <source>
        <dbReference type="Proteomes" id="UP001059209"/>
    </source>
</evidence>
<evidence type="ECO:0000313" key="2">
    <source>
        <dbReference type="EMBL" id="UWX55189.1"/>
    </source>
</evidence>
<dbReference type="RefSeq" id="WP_260573042.1">
    <property type="nucleotide sequence ID" value="NZ_CP104205.1"/>
</dbReference>
<keyword evidence="3" id="KW-1185">Reference proteome</keyword>
<protein>
    <submittedName>
        <fullName evidence="2">DUF4097 domain-containing protein</fullName>
    </submittedName>
</protein>
<evidence type="ECO:0000259" key="1">
    <source>
        <dbReference type="Pfam" id="PF13349"/>
    </source>
</evidence>
<reference evidence="2" key="1">
    <citation type="submission" date="2022-09" db="EMBL/GenBank/DDBJ databases">
        <title>Maribacter litopenaei sp. nov., isolated from the intestinal tract of the Pacific White Shrimp, Litopenaeus vannamei.</title>
        <authorList>
            <person name="Kim S.Y."/>
            <person name="Hwang C.Y."/>
        </authorList>
    </citation>
    <scope>NUCLEOTIDE SEQUENCE</scope>
    <source>
        <strain evidence="2">HL-LV01</strain>
    </source>
</reference>
<sequence length="107" mass="11435">MENLSGPVTAYSLNHGIQITFDDVRPNAPIVLSTTNGEIDVTIPATAKANLELSTWNGDIYSNFDISRPDKDGLKSISSKNIKGAINGGGATLKLNSTNGNIYLRKK</sequence>
<proteinExistence type="predicted"/>
<dbReference type="Pfam" id="PF13349">
    <property type="entry name" value="DUF4097"/>
    <property type="match status" value="1"/>
</dbReference>
<dbReference type="Proteomes" id="UP001059209">
    <property type="component" value="Chromosome"/>
</dbReference>
<accession>A0ABY5Y8H0</accession>
<organism evidence="2 3">
    <name type="scientific">Maribacter litopenaei</name>
    <dbReference type="NCBI Taxonomy" id="2976127"/>
    <lineage>
        <taxon>Bacteria</taxon>
        <taxon>Pseudomonadati</taxon>
        <taxon>Bacteroidota</taxon>
        <taxon>Flavobacteriia</taxon>
        <taxon>Flavobacteriales</taxon>
        <taxon>Flavobacteriaceae</taxon>
        <taxon>Maribacter</taxon>
    </lineage>
</organism>
<feature type="domain" description="DUF4097" evidence="1">
    <location>
        <begin position="26"/>
        <end position="104"/>
    </location>
</feature>
<gene>
    <name evidence="2" type="ORF">NYZ99_00705</name>
</gene>
<dbReference type="EMBL" id="CP104205">
    <property type="protein sequence ID" value="UWX55189.1"/>
    <property type="molecule type" value="Genomic_DNA"/>
</dbReference>
<dbReference type="InterPro" id="IPR025164">
    <property type="entry name" value="Toastrack_DUF4097"/>
</dbReference>